<proteinExistence type="predicted"/>
<gene>
    <name evidence="1" type="ORF">FSB_LOCUS24272</name>
</gene>
<protein>
    <submittedName>
        <fullName evidence="1">Uncharacterized protein</fullName>
    </submittedName>
</protein>
<evidence type="ECO:0000313" key="1">
    <source>
        <dbReference type="EMBL" id="SPC96390.1"/>
    </source>
</evidence>
<dbReference type="EMBL" id="OIVN01001668">
    <property type="protein sequence ID" value="SPC96390.1"/>
    <property type="molecule type" value="Genomic_DNA"/>
</dbReference>
<dbReference type="AlphaFoldDB" id="A0A2N9GAA6"/>
<accession>A0A2N9GAA6</accession>
<name>A0A2N9GAA6_FAGSY</name>
<reference evidence="1" key="1">
    <citation type="submission" date="2018-02" db="EMBL/GenBank/DDBJ databases">
        <authorList>
            <person name="Cohen D.B."/>
            <person name="Kent A.D."/>
        </authorList>
    </citation>
    <scope>NUCLEOTIDE SEQUENCE</scope>
</reference>
<sequence>MDPWGILTQLGRGNRPLRRPALNAVKGYVKGDSERWNRAYRDFVAAFRLNLTLHLPSFAPFISFSSSSSRFVAALMSAADSSWVRHLRPPQPFLALGLGIGNLSSSNGRRAMSYLVLSRKDSCIFSAGQQHFMPCQLLDVSGERPVTACLRHSSADRWCSPASRGGEGLSELTVLSFSYERGATK</sequence>
<organism evidence="1">
    <name type="scientific">Fagus sylvatica</name>
    <name type="common">Beechnut</name>
    <dbReference type="NCBI Taxonomy" id="28930"/>
    <lineage>
        <taxon>Eukaryota</taxon>
        <taxon>Viridiplantae</taxon>
        <taxon>Streptophyta</taxon>
        <taxon>Embryophyta</taxon>
        <taxon>Tracheophyta</taxon>
        <taxon>Spermatophyta</taxon>
        <taxon>Magnoliopsida</taxon>
        <taxon>eudicotyledons</taxon>
        <taxon>Gunneridae</taxon>
        <taxon>Pentapetalae</taxon>
        <taxon>rosids</taxon>
        <taxon>fabids</taxon>
        <taxon>Fagales</taxon>
        <taxon>Fagaceae</taxon>
        <taxon>Fagus</taxon>
    </lineage>
</organism>